<dbReference type="EMBL" id="JAPDHZ010000006">
    <property type="protein sequence ID" value="MDG0794262.1"/>
    <property type="molecule type" value="Genomic_DNA"/>
</dbReference>
<name>A0A9X4KL75_9BACL</name>
<evidence type="ECO:0000313" key="2">
    <source>
        <dbReference type="Proteomes" id="UP001153387"/>
    </source>
</evidence>
<gene>
    <name evidence="1" type="ORF">OMP38_28060</name>
</gene>
<keyword evidence="2" id="KW-1185">Reference proteome</keyword>
<reference evidence="1 2" key="1">
    <citation type="submission" date="2022-10" db="EMBL/GenBank/DDBJ databases">
        <title>Comparative genomic analysis of Cohnella hashimotonis sp. nov., isolated from the International Space Station.</title>
        <authorList>
            <person name="Simpson A."/>
            <person name="Venkateswaran K."/>
        </authorList>
    </citation>
    <scope>NUCLEOTIDE SEQUENCE [LARGE SCALE GENOMIC DNA]</scope>
    <source>
        <strain evidence="1 2">DSM 18997</strain>
    </source>
</reference>
<dbReference type="Gene3D" id="2.70.98.60">
    <property type="entry name" value="alpha-galactosidase from lactobacil brevis"/>
    <property type="match status" value="1"/>
</dbReference>
<comment type="caution">
    <text evidence="1">The sequence shown here is derived from an EMBL/GenBank/DDBJ whole genome shotgun (WGS) entry which is preliminary data.</text>
</comment>
<evidence type="ECO:0008006" key="3">
    <source>
        <dbReference type="Google" id="ProtNLM"/>
    </source>
</evidence>
<accession>A0A9X4KL75</accession>
<proteinExistence type="predicted"/>
<evidence type="ECO:0000313" key="1">
    <source>
        <dbReference type="EMBL" id="MDG0794262.1"/>
    </source>
</evidence>
<dbReference type="AlphaFoldDB" id="A0A9X4KL75"/>
<dbReference type="InterPro" id="IPR038417">
    <property type="entry name" value="Alpga-gal_N_sf"/>
</dbReference>
<sequence>MTDKPETLTIEHAGMAIGFTDTENGLMQYTFNTESNLKSKVPAIPFPPFELAVAGIPYGHSPALIAGLTNLPREMKLQSWSSDEEKLTMAYKHERLGLKVETELRFIPGAAVIRQSTVVTNEGTLPVVLTHVSSMCVQGIATDGGAALA</sequence>
<dbReference type="Proteomes" id="UP001153387">
    <property type="component" value="Unassembled WGS sequence"/>
</dbReference>
<protein>
    <recommendedName>
        <fullName evidence="3">Phage tail protein</fullName>
    </recommendedName>
</protein>
<organism evidence="1 2">
    <name type="scientific">Cohnella ginsengisoli</name>
    <dbReference type="NCBI Taxonomy" id="425004"/>
    <lineage>
        <taxon>Bacteria</taxon>
        <taxon>Bacillati</taxon>
        <taxon>Bacillota</taxon>
        <taxon>Bacilli</taxon>
        <taxon>Bacillales</taxon>
        <taxon>Paenibacillaceae</taxon>
        <taxon>Cohnella</taxon>
    </lineage>
</organism>
<dbReference type="RefSeq" id="WP_277568018.1">
    <property type="nucleotide sequence ID" value="NZ_JAPDHZ010000006.1"/>
</dbReference>